<dbReference type="InterPro" id="IPR001347">
    <property type="entry name" value="SIS_dom"/>
</dbReference>
<dbReference type="RefSeq" id="WP_008047500.1">
    <property type="nucleotide sequence ID" value="NZ_CH724154.1"/>
</dbReference>
<proteinExistence type="predicted"/>
<dbReference type="InterPro" id="IPR035461">
    <property type="entry name" value="GmhA/DiaA"/>
</dbReference>
<dbReference type="PANTHER" id="PTHR30390:SF6">
    <property type="entry name" value="DNAA INITIATOR-ASSOCIATING PROTEIN DIAA"/>
    <property type="match status" value="1"/>
</dbReference>
<dbReference type="PROSITE" id="PS51464">
    <property type="entry name" value="SIS"/>
    <property type="match status" value="1"/>
</dbReference>
<name>A4BFS7_9GAMM</name>
<dbReference type="InterPro" id="IPR050099">
    <property type="entry name" value="SIS_GmhA/DiaA_subfam"/>
</dbReference>
<gene>
    <name evidence="2" type="ORF">MED297_03612</name>
</gene>
<feature type="domain" description="SIS" evidence="1">
    <location>
        <begin position="36"/>
        <end position="190"/>
    </location>
</feature>
<dbReference type="SUPFAM" id="SSF53697">
    <property type="entry name" value="SIS domain"/>
    <property type="match status" value="1"/>
</dbReference>
<dbReference type="STRING" id="314283.MED297_03612"/>
<reference evidence="2 3" key="1">
    <citation type="submission" date="2006-02" db="EMBL/GenBank/DDBJ databases">
        <authorList>
            <person name="Pinhassi J."/>
            <person name="Pedros-Alio C."/>
            <person name="Ferriera S."/>
            <person name="Johnson J."/>
            <person name="Kravitz S."/>
            <person name="Halpern A."/>
            <person name="Remington K."/>
            <person name="Beeson K."/>
            <person name="Tran B."/>
            <person name="Rogers Y.-H."/>
            <person name="Friedman R."/>
            <person name="Venter J.C."/>
        </authorList>
    </citation>
    <scope>NUCLEOTIDE SEQUENCE [LARGE SCALE GENOMIC DNA]</scope>
    <source>
        <strain evidence="2 3">MED297</strain>
    </source>
</reference>
<dbReference type="PANTHER" id="PTHR30390">
    <property type="entry name" value="SEDOHEPTULOSE 7-PHOSPHATE ISOMERASE / DNAA INITIATOR-ASSOCIATING FACTOR FOR REPLICATION INITIATION"/>
    <property type="match status" value="1"/>
</dbReference>
<dbReference type="Pfam" id="PF13580">
    <property type="entry name" value="SIS_2"/>
    <property type="match status" value="1"/>
</dbReference>
<organism evidence="2 3">
    <name type="scientific">Reinekea blandensis MED297</name>
    <dbReference type="NCBI Taxonomy" id="314283"/>
    <lineage>
        <taxon>Bacteria</taxon>
        <taxon>Pseudomonadati</taxon>
        <taxon>Pseudomonadota</taxon>
        <taxon>Gammaproteobacteria</taxon>
        <taxon>Oceanospirillales</taxon>
        <taxon>Saccharospirillaceae</taxon>
        <taxon>Reinekea</taxon>
    </lineage>
</organism>
<dbReference type="GO" id="GO:1901135">
    <property type="term" value="P:carbohydrate derivative metabolic process"/>
    <property type="evidence" value="ECO:0007669"/>
    <property type="project" value="InterPro"/>
</dbReference>
<comment type="caution">
    <text evidence="2">The sequence shown here is derived from an EMBL/GenBank/DDBJ whole genome shotgun (WGS) entry which is preliminary data.</text>
</comment>
<dbReference type="GO" id="GO:0097367">
    <property type="term" value="F:carbohydrate derivative binding"/>
    <property type="evidence" value="ECO:0007669"/>
    <property type="project" value="InterPro"/>
</dbReference>
<dbReference type="Gene3D" id="3.40.50.10490">
    <property type="entry name" value="Glucose-6-phosphate isomerase like protein, domain 1"/>
    <property type="match status" value="1"/>
</dbReference>
<sequence length="197" mass="20636">MNPQELIVEQIGAALETFHMAAESLSELLEQTADAVTECLLQDGKIVVGGMGASGATGAIFTAGMQSCFERDRPSLPAIMLSNDGIITSAIAHDSGPADIYARQVRSICHAPDILLILSSNGNASALIKAIQAAHDQGVCVVALTGGNGGDVASVLEGDDIELRVEYDRPGHVQLAHHLILNCLVELVENSIFGHEL</sequence>
<dbReference type="OrthoDB" id="9810929at2"/>
<evidence type="ECO:0000313" key="3">
    <source>
        <dbReference type="Proteomes" id="UP000005953"/>
    </source>
</evidence>
<dbReference type="EMBL" id="AAOE01000014">
    <property type="protein sequence ID" value="EAR08945.1"/>
    <property type="molecule type" value="Genomic_DNA"/>
</dbReference>
<evidence type="ECO:0000259" key="1">
    <source>
        <dbReference type="PROSITE" id="PS51464"/>
    </source>
</evidence>
<keyword evidence="3" id="KW-1185">Reference proteome</keyword>
<dbReference type="InterPro" id="IPR046348">
    <property type="entry name" value="SIS_dom_sf"/>
</dbReference>
<accession>A4BFS7</accession>
<dbReference type="HOGENOM" id="CLU_080999_3_1_6"/>
<protein>
    <recommendedName>
        <fullName evidence="1">SIS domain-containing protein</fullName>
    </recommendedName>
</protein>
<dbReference type="Proteomes" id="UP000005953">
    <property type="component" value="Unassembled WGS sequence"/>
</dbReference>
<evidence type="ECO:0000313" key="2">
    <source>
        <dbReference type="EMBL" id="EAR08945.1"/>
    </source>
</evidence>
<dbReference type="AlphaFoldDB" id="A4BFS7"/>
<dbReference type="CDD" id="cd05006">
    <property type="entry name" value="SIS_GmhA"/>
    <property type="match status" value="1"/>
</dbReference>